<proteinExistence type="inferred from homology"/>
<dbReference type="PIRSF" id="PIRSF005883">
    <property type="entry name" value="Carbohydrate_sulfotransferase"/>
    <property type="match status" value="1"/>
</dbReference>
<keyword evidence="12" id="KW-0732">Signal</keyword>
<keyword evidence="7" id="KW-0333">Golgi apparatus</keyword>
<evidence type="ECO:0000313" key="14">
    <source>
        <dbReference type="EMBL" id="KAG8438818.1"/>
    </source>
</evidence>
<dbReference type="OrthoDB" id="6138663at2759"/>
<dbReference type="GO" id="GO:0006790">
    <property type="term" value="P:sulfur compound metabolic process"/>
    <property type="evidence" value="ECO:0007669"/>
    <property type="project" value="TreeGrafter"/>
</dbReference>
<comment type="caution">
    <text evidence="14">The sequence shown here is derived from an EMBL/GenBank/DDBJ whole genome shotgun (WGS) entry which is preliminary data.</text>
</comment>
<evidence type="ECO:0000256" key="9">
    <source>
        <dbReference type="ARBA" id="ARBA00023180"/>
    </source>
</evidence>
<dbReference type="GO" id="GO:0000139">
    <property type="term" value="C:Golgi membrane"/>
    <property type="evidence" value="ECO:0007669"/>
    <property type="project" value="UniProtKB-SubCell"/>
</dbReference>
<protein>
    <recommendedName>
        <fullName evidence="11">Sulfotransferase</fullName>
        <ecNumber evidence="11">2.8.2.-</ecNumber>
    </recommendedName>
</protein>
<sequence length="414" mass="48011">MECSWKAVVLLVFTSLGIQYTAIKSLRMAFKPPCREMGSESRCLQKEFKDNATRMFCEDYLQQESRKHIIILATTRSGSSFLGQIFNQNPDIFYLYEPLYHVQRAFTNSSGRVQKPIDRRSLLGAYRDLLHNLYNCDFYFLENYLRPIPKDHETSSFFRRGASNALCLPPLCEQINPVNEHLCSKKCKTVNLTLVSDSCHRYKHMAIKTVRIPEINDIRTLVEDPRLNLKVIHLVRDPRGILASRMNTFTDLYRAWKIWNTLGRKPHNIDLSQITTTCTDLSNSVETGFSRPLWLKGKYMLVRYEDLARDPVTKAKEMYKFIGLEWKVKVQKWIEQNTKGYVGLTRNFKFSTSRNAAETAENWRLHLGLGLVHALQQICNVTLSLLGYQTVDSTIQLRNLSNSLVEPKTFTPFT</sequence>
<keyword evidence="10" id="KW-0119">Carbohydrate metabolism</keyword>
<reference evidence="14" key="1">
    <citation type="thesis" date="2020" institute="ProQuest LLC" country="789 East Eisenhower Parkway, Ann Arbor, MI, USA">
        <title>Comparative Genomics and Chromosome Evolution.</title>
        <authorList>
            <person name="Mudd A.B."/>
        </authorList>
    </citation>
    <scope>NUCLEOTIDE SEQUENCE</scope>
    <source>
        <strain evidence="14">Female2</strain>
        <tissue evidence="14">Blood</tissue>
    </source>
</reference>
<evidence type="ECO:0000313" key="15">
    <source>
        <dbReference type="Proteomes" id="UP000812440"/>
    </source>
</evidence>
<keyword evidence="4" id="KW-0812">Transmembrane</keyword>
<evidence type="ECO:0000256" key="7">
    <source>
        <dbReference type="ARBA" id="ARBA00023034"/>
    </source>
</evidence>
<evidence type="ECO:0000256" key="3">
    <source>
        <dbReference type="ARBA" id="ARBA00022679"/>
    </source>
</evidence>
<dbReference type="Proteomes" id="UP000812440">
    <property type="component" value="Chromosome 3"/>
</dbReference>
<feature type="chain" id="PRO_5035874461" description="Sulfotransferase" evidence="12">
    <location>
        <begin position="24"/>
        <end position="414"/>
    </location>
</feature>
<organism evidence="14 15">
    <name type="scientific">Hymenochirus boettgeri</name>
    <name type="common">Congo dwarf clawed frog</name>
    <dbReference type="NCBI Taxonomy" id="247094"/>
    <lineage>
        <taxon>Eukaryota</taxon>
        <taxon>Metazoa</taxon>
        <taxon>Chordata</taxon>
        <taxon>Craniata</taxon>
        <taxon>Vertebrata</taxon>
        <taxon>Euteleostomi</taxon>
        <taxon>Amphibia</taxon>
        <taxon>Batrachia</taxon>
        <taxon>Anura</taxon>
        <taxon>Pipoidea</taxon>
        <taxon>Pipidae</taxon>
        <taxon>Pipinae</taxon>
        <taxon>Hymenochirus</taxon>
    </lineage>
</organism>
<dbReference type="InterPro" id="IPR016469">
    <property type="entry name" value="Carbohydrate_sulfotransferase"/>
</dbReference>
<dbReference type="PANTHER" id="PTHR10704">
    <property type="entry name" value="CARBOHYDRATE SULFOTRANSFERASE"/>
    <property type="match status" value="1"/>
</dbReference>
<keyword evidence="15" id="KW-1185">Reference proteome</keyword>
<evidence type="ECO:0000256" key="10">
    <source>
        <dbReference type="ARBA" id="ARBA00023277"/>
    </source>
</evidence>
<evidence type="ECO:0000259" key="13">
    <source>
        <dbReference type="Pfam" id="PF00685"/>
    </source>
</evidence>
<keyword evidence="8" id="KW-0472">Membrane</keyword>
<dbReference type="AlphaFoldDB" id="A0A8T2J642"/>
<dbReference type="GO" id="GO:0006044">
    <property type="term" value="P:N-acetylglucosamine metabolic process"/>
    <property type="evidence" value="ECO:0007669"/>
    <property type="project" value="TreeGrafter"/>
</dbReference>
<dbReference type="GO" id="GO:0001517">
    <property type="term" value="F:N-acetylglucosamine 6-O-sulfotransferase activity"/>
    <property type="evidence" value="ECO:0007669"/>
    <property type="project" value="TreeGrafter"/>
</dbReference>
<evidence type="ECO:0000256" key="4">
    <source>
        <dbReference type="ARBA" id="ARBA00022692"/>
    </source>
</evidence>
<dbReference type="Gene3D" id="3.40.50.300">
    <property type="entry name" value="P-loop containing nucleotide triphosphate hydrolases"/>
    <property type="match status" value="1"/>
</dbReference>
<dbReference type="EMBL" id="JAACNH010000006">
    <property type="protein sequence ID" value="KAG8438818.1"/>
    <property type="molecule type" value="Genomic_DNA"/>
</dbReference>
<evidence type="ECO:0000256" key="12">
    <source>
        <dbReference type="SAM" id="SignalP"/>
    </source>
</evidence>
<comment type="similarity">
    <text evidence="2">Belongs to the sulfotransferase 1 family. Gal/GlcNAc/GalNAc subfamily.</text>
</comment>
<dbReference type="InterPro" id="IPR051135">
    <property type="entry name" value="Gal/GlcNAc/GalNAc_ST"/>
</dbReference>
<dbReference type="SUPFAM" id="SSF52540">
    <property type="entry name" value="P-loop containing nucleoside triphosphate hydrolases"/>
    <property type="match status" value="1"/>
</dbReference>
<dbReference type="Pfam" id="PF00685">
    <property type="entry name" value="Sulfotransfer_1"/>
    <property type="match status" value="1"/>
</dbReference>
<feature type="signal peptide" evidence="12">
    <location>
        <begin position="1"/>
        <end position="23"/>
    </location>
</feature>
<comment type="subcellular location">
    <subcellularLocation>
        <location evidence="1">Golgi apparatus membrane</location>
        <topology evidence="1">Single-pass type II membrane protein</topology>
    </subcellularLocation>
</comment>
<keyword evidence="9" id="KW-0325">Glycoprotein</keyword>
<evidence type="ECO:0000256" key="8">
    <source>
        <dbReference type="ARBA" id="ARBA00023136"/>
    </source>
</evidence>
<evidence type="ECO:0000256" key="5">
    <source>
        <dbReference type="ARBA" id="ARBA00022968"/>
    </source>
</evidence>
<gene>
    <name evidence="14" type="ORF">GDO86_005130</name>
</gene>
<keyword evidence="5" id="KW-0735">Signal-anchor</keyword>
<dbReference type="PANTHER" id="PTHR10704:SF66">
    <property type="entry name" value="SULFOTRANSFERASE"/>
    <property type="match status" value="1"/>
</dbReference>
<evidence type="ECO:0000256" key="1">
    <source>
        <dbReference type="ARBA" id="ARBA00004323"/>
    </source>
</evidence>
<dbReference type="InterPro" id="IPR000863">
    <property type="entry name" value="Sulfotransferase_dom"/>
</dbReference>
<feature type="domain" description="Sulfotransferase" evidence="13">
    <location>
        <begin position="67"/>
        <end position="384"/>
    </location>
</feature>
<keyword evidence="6" id="KW-1133">Transmembrane helix</keyword>
<dbReference type="InterPro" id="IPR027417">
    <property type="entry name" value="P-loop_NTPase"/>
</dbReference>
<keyword evidence="3 11" id="KW-0808">Transferase</keyword>
<evidence type="ECO:0000256" key="11">
    <source>
        <dbReference type="RuleBase" id="RU361155"/>
    </source>
</evidence>
<name>A0A8T2J642_9PIPI</name>
<dbReference type="GO" id="GO:0005975">
    <property type="term" value="P:carbohydrate metabolic process"/>
    <property type="evidence" value="ECO:0007669"/>
    <property type="project" value="InterPro"/>
</dbReference>
<evidence type="ECO:0000256" key="2">
    <source>
        <dbReference type="ARBA" id="ARBA00005530"/>
    </source>
</evidence>
<evidence type="ECO:0000256" key="6">
    <source>
        <dbReference type="ARBA" id="ARBA00022989"/>
    </source>
</evidence>
<dbReference type="EC" id="2.8.2.-" evidence="11"/>
<accession>A0A8T2J642</accession>